<feature type="signal peptide" evidence="1">
    <location>
        <begin position="1"/>
        <end position="23"/>
    </location>
</feature>
<gene>
    <name evidence="2" type="ORF">ACG00Y_27925</name>
</gene>
<sequence length="517" mass="56938">MKNCGTISALLVLALLWALPAGAAQWLRAESPHFRVLARNNKSILQDRVQDLERLHSVMLLTLGVSEGQAPPRPPFEIAMKDDEAFIADIYPHLRDRAAGVFSSSVDGARAFAAVRSFRGSRDGADKVLSHEYAHRVMAQYARIRYPAWYVEGFASYFGATRIDSEGVEVGAADAGRLWVLKERPWLEPAQLLQPGFEATGQKGIDDSRFDAFYAQGWLLTHYLLSDSGRTQRFNDYFRRIAAGEDAVAAFEPATGIALNRLNDELRRHSAELFAARIPASALPAVTVQVTELTVEQAESELDAMIIATRPQAEHGKAVLQRLQGRVDKAGGEKAPEAMRWALAYAEILYGDADRALLILAPWARQEEAPFEANRLLGLAWFAEAARSKGAEEDEAFAQARAFMMRAYKQRRNDAPTLYWLARLLYVKGPSASLSNAAEAASALEPQIAEYARLAVDVHLKAGHRDKAVRPLQAMANNPHGGALTERARAALQALQANEDAERVLTLLYGSKQPALP</sequence>
<evidence type="ECO:0008006" key="4">
    <source>
        <dbReference type="Google" id="ProtNLM"/>
    </source>
</evidence>
<evidence type="ECO:0000313" key="2">
    <source>
        <dbReference type="EMBL" id="MFG6433763.1"/>
    </source>
</evidence>
<reference evidence="2 3" key="1">
    <citation type="submission" date="2024-08" db="EMBL/GenBank/DDBJ databases">
        <authorList>
            <person name="Lu H."/>
        </authorList>
    </citation>
    <scope>NUCLEOTIDE SEQUENCE [LARGE SCALE GENOMIC DNA]</scope>
    <source>
        <strain evidence="2 3">LYH14W</strain>
    </source>
</reference>
<organism evidence="2 3">
    <name type="scientific">Pelomonas parva</name>
    <dbReference type="NCBI Taxonomy" id="3299032"/>
    <lineage>
        <taxon>Bacteria</taxon>
        <taxon>Pseudomonadati</taxon>
        <taxon>Pseudomonadota</taxon>
        <taxon>Betaproteobacteria</taxon>
        <taxon>Burkholderiales</taxon>
        <taxon>Sphaerotilaceae</taxon>
        <taxon>Roseateles</taxon>
    </lineage>
</organism>
<protein>
    <recommendedName>
        <fullName evidence="4">DUF1570 domain-containing protein</fullName>
    </recommendedName>
</protein>
<accession>A0ABW7FEB5</accession>
<evidence type="ECO:0000313" key="3">
    <source>
        <dbReference type="Proteomes" id="UP001606210"/>
    </source>
</evidence>
<dbReference type="EMBL" id="JBIGHV010000015">
    <property type="protein sequence ID" value="MFG6433763.1"/>
    <property type="molecule type" value="Genomic_DNA"/>
</dbReference>
<evidence type="ECO:0000256" key="1">
    <source>
        <dbReference type="SAM" id="SignalP"/>
    </source>
</evidence>
<dbReference type="RefSeq" id="WP_394484789.1">
    <property type="nucleotide sequence ID" value="NZ_JBIGHV010000015.1"/>
</dbReference>
<comment type="caution">
    <text evidence="2">The sequence shown here is derived from an EMBL/GenBank/DDBJ whole genome shotgun (WGS) entry which is preliminary data.</text>
</comment>
<keyword evidence="1" id="KW-0732">Signal</keyword>
<proteinExistence type="predicted"/>
<feature type="chain" id="PRO_5046913527" description="DUF1570 domain-containing protein" evidence="1">
    <location>
        <begin position="24"/>
        <end position="517"/>
    </location>
</feature>
<dbReference type="Proteomes" id="UP001606210">
    <property type="component" value="Unassembled WGS sequence"/>
</dbReference>
<keyword evidence="3" id="KW-1185">Reference proteome</keyword>
<name>A0ABW7FEB5_9BURK</name>